<accession>A0A183P8K1</accession>
<dbReference type="Proteomes" id="UP000269396">
    <property type="component" value="Unassembled WGS sequence"/>
</dbReference>
<keyword evidence="2" id="KW-1185">Reference proteome</keyword>
<evidence type="ECO:0000313" key="2">
    <source>
        <dbReference type="Proteomes" id="UP000269396"/>
    </source>
</evidence>
<dbReference type="EMBL" id="UZAL01030791">
    <property type="protein sequence ID" value="VDP55553.1"/>
    <property type="molecule type" value="Genomic_DNA"/>
</dbReference>
<gene>
    <name evidence="1" type="ORF">SMTD_LOCUS10687</name>
</gene>
<sequence length="97" mass="10722">MKTSKFEEKHGIEWIAQNQLEDLEFAGHLVHLSHTYGQTTIVAATAASESVGLNIHKDKSKILKYNTQNTINITVDGEALADVKSFTYMGSIIDEQG</sequence>
<dbReference type="AlphaFoldDB" id="A0A183P8K1"/>
<proteinExistence type="predicted"/>
<reference evidence="1 2" key="1">
    <citation type="submission" date="2018-11" db="EMBL/GenBank/DDBJ databases">
        <authorList>
            <consortium name="Pathogen Informatics"/>
        </authorList>
    </citation>
    <scope>NUCLEOTIDE SEQUENCE [LARGE SCALE GENOMIC DNA]</scope>
    <source>
        <strain>Denwood</strain>
        <strain evidence="2">Zambia</strain>
    </source>
</reference>
<organism evidence="1 2">
    <name type="scientific">Schistosoma mattheei</name>
    <dbReference type="NCBI Taxonomy" id="31246"/>
    <lineage>
        <taxon>Eukaryota</taxon>
        <taxon>Metazoa</taxon>
        <taxon>Spiralia</taxon>
        <taxon>Lophotrochozoa</taxon>
        <taxon>Platyhelminthes</taxon>
        <taxon>Trematoda</taxon>
        <taxon>Digenea</taxon>
        <taxon>Strigeidida</taxon>
        <taxon>Schistosomatoidea</taxon>
        <taxon>Schistosomatidae</taxon>
        <taxon>Schistosoma</taxon>
    </lineage>
</organism>
<name>A0A183P8K1_9TREM</name>
<protein>
    <submittedName>
        <fullName evidence="1">Uncharacterized protein</fullName>
    </submittedName>
</protein>
<evidence type="ECO:0000313" key="1">
    <source>
        <dbReference type="EMBL" id="VDP55553.1"/>
    </source>
</evidence>